<reference evidence="1 2" key="1">
    <citation type="journal article" date="2023" name="Sci. Data">
        <title>Genome assembly of the Korean intertidal mud-creeper Batillaria attramentaria.</title>
        <authorList>
            <person name="Patra A.K."/>
            <person name="Ho P.T."/>
            <person name="Jun S."/>
            <person name="Lee S.J."/>
            <person name="Kim Y."/>
            <person name="Won Y.J."/>
        </authorList>
    </citation>
    <scope>NUCLEOTIDE SEQUENCE [LARGE SCALE GENOMIC DNA]</scope>
    <source>
        <strain evidence="1">Wonlab-2016</strain>
    </source>
</reference>
<dbReference type="Proteomes" id="UP001519460">
    <property type="component" value="Unassembled WGS sequence"/>
</dbReference>
<dbReference type="EMBL" id="JACVVK020000151">
    <property type="protein sequence ID" value="KAK7488354.1"/>
    <property type="molecule type" value="Genomic_DNA"/>
</dbReference>
<evidence type="ECO:0000313" key="2">
    <source>
        <dbReference type="Proteomes" id="UP001519460"/>
    </source>
</evidence>
<organism evidence="1 2">
    <name type="scientific">Batillaria attramentaria</name>
    <dbReference type="NCBI Taxonomy" id="370345"/>
    <lineage>
        <taxon>Eukaryota</taxon>
        <taxon>Metazoa</taxon>
        <taxon>Spiralia</taxon>
        <taxon>Lophotrochozoa</taxon>
        <taxon>Mollusca</taxon>
        <taxon>Gastropoda</taxon>
        <taxon>Caenogastropoda</taxon>
        <taxon>Sorbeoconcha</taxon>
        <taxon>Cerithioidea</taxon>
        <taxon>Batillariidae</taxon>
        <taxon>Batillaria</taxon>
    </lineage>
</organism>
<keyword evidence="2" id="KW-1185">Reference proteome</keyword>
<name>A0ABD0KMB6_9CAEN</name>
<dbReference type="AlphaFoldDB" id="A0ABD0KMB6"/>
<sequence>MASSASTTMTSGVLLTSGVILMMSVTRGAAVVYRTGRFQMNYIAPENQFLPLKGHPFSMFCEVELTWEDPVSTGMVKLRLYKASNNETMASSLPMELPPFQLKYRRLTVTYNEAECEHQNLFLCDATVTSAGQAKPEVRRTEVEIDAIIGCGEDYR</sequence>
<gene>
    <name evidence="1" type="ORF">BaRGS_00020328</name>
</gene>
<comment type="caution">
    <text evidence="1">The sequence shown here is derived from an EMBL/GenBank/DDBJ whole genome shotgun (WGS) entry which is preliminary data.</text>
</comment>
<proteinExistence type="predicted"/>
<accession>A0ABD0KMB6</accession>
<evidence type="ECO:0000313" key="1">
    <source>
        <dbReference type="EMBL" id="KAK7488354.1"/>
    </source>
</evidence>
<protein>
    <submittedName>
        <fullName evidence="1">Uncharacterized protein</fullName>
    </submittedName>
</protein>